<dbReference type="AlphaFoldDB" id="A0A9D2DJ47"/>
<dbReference type="NCBIfam" id="TIGR04226">
    <property type="entry name" value="RrgB_K2N_iso_D2"/>
    <property type="match status" value="1"/>
</dbReference>
<evidence type="ECO:0000259" key="2">
    <source>
        <dbReference type="Pfam" id="PF17802"/>
    </source>
</evidence>
<dbReference type="Gene3D" id="2.60.40.740">
    <property type="match status" value="1"/>
</dbReference>
<protein>
    <submittedName>
        <fullName evidence="3">Isopeptide-forming domain-containing fimbrial protein</fullName>
    </submittedName>
</protein>
<evidence type="ECO:0000313" key="4">
    <source>
        <dbReference type="Proteomes" id="UP000824029"/>
    </source>
</evidence>
<evidence type="ECO:0000313" key="3">
    <source>
        <dbReference type="EMBL" id="HIZ18007.1"/>
    </source>
</evidence>
<organism evidence="3 4">
    <name type="scientific">Candidatus Olsenella stercoravium</name>
    <dbReference type="NCBI Taxonomy" id="2838713"/>
    <lineage>
        <taxon>Bacteria</taxon>
        <taxon>Bacillati</taxon>
        <taxon>Actinomycetota</taxon>
        <taxon>Coriobacteriia</taxon>
        <taxon>Coriobacteriales</taxon>
        <taxon>Atopobiaceae</taxon>
        <taxon>Olsenella</taxon>
    </lineage>
</organism>
<dbReference type="Gene3D" id="2.60.40.10">
    <property type="entry name" value="Immunoglobulins"/>
    <property type="match status" value="1"/>
</dbReference>
<name>A0A9D2DJ47_9ACTN</name>
<sequence length="397" mass="41325">MSDRVADDGDGSLAALLAGCLADEAAAPGVFVAADRGTVAVEDGWWLLVAEGRRPLLAWVDGALVELGDKADTPNLVKEVKDNVTGTWSDSGTYGSGQALEYRLTVTLPLSMESYDPYWIELHDTWDARLTLDEGSVCVALVAQSGGEKDLTAVTRVSADGTSLTARIDDLRSTPAAPGDALVLTYTMYPDAQSAPGSAGLVNEAWANFPSWDGDGETPHDRNRVYSFRASVAKSSPGGAPLAGAVFALRDASGAWLAADGTFGAEEDRATFTTGEDGLTSSIALLAPGSYVLVELEAPDGYLLPEDPEAPFTISATHDFDHVDLKVEASGAAEVRDVAADGGSFTLSVVDEPKTPGGDTPRTGDWTGACAVLVTLLGAGLVMVGLATRRRNTDALQ</sequence>
<reference evidence="3" key="2">
    <citation type="submission" date="2021-04" db="EMBL/GenBank/DDBJ databases">
        <authorList>
            <person name="Gilroy R."/>
        </authorList>
    </citation>
    <scope>NUCLEOTIDE SEQUENCE</scope>
    <source>
        <strain evidence="3">ChiHecolR3B27-1887</strain>
    </source>
</reference>
<keyword evidence="1" id="KW-0472">Membrane</keyword>
<feature type="domain" description="SpaA-like prealbumin fold" evidence="2">
    <location>
        <begin position="236"/>
        <end position="318"/>
    </location>
</feature>
<feature type="transmembrane region" description="Helical" evidence="1">
    <location>
        <begin position="366"/>
        <end position="387"/>
    </location>
</feature>
<comment type="caution">
    <text evidence="3">The sequence shown here is derived from an EMBL/GenBank/DDBJ whole genome shotgun (WGS) entry which is preliminary data.</text>
</comment>
<reference evidence="3" key="1">
    <citation type="journal article" date="2021" name="PeerJ">
        <title>Extensive microbial diversity within the chicken gut microbiome revealed by metagenomics and culture.</title>
        <authorList>
            <person name="Gilroy R."/>
            <person name="Ravi A."/>
            <person name="Getino M."/>
            <person name="Pursley I."/>
            <person name="Horton D.L."/>
            <person name="Alikhan N.F."/>
            <person name="Baker D."/>
            <person name="Gharbi K."/>
            <person name="Hall N."/>
            <person name="Watson M."/>
            <person name="Adriaenssens E.M."/>
            <person name="Foster-Nyarko E."/>
            <person name="Jarju S."/>
            <person name="Secka A."/>
            <person name="Antonio M."/>
            <person name="Oren A."/>
            <person name="Chaudhuri R.R."/>
            <person name="La Ragione R."/>
            <person name="Hildebrand F."/>
            <person name="Pallen M.J."/>
        </authorList>
    </citation>
    <scope>NUCLEOTIDE SEQUENCE</scope>
    <source>
        <strain evidence="3">ChiHecolR3B27-1887</strain>
    </source>
</reference>
<evidence type="ECO:0000256" key="1">
    <source>
        <dbReference type="SAM" id="Phobius"/>
    </source>
</evidence>
<dbReference type="Proteomes" id="UP000824029">
    <property type="component" value="Unassembled WGS sequence"/>
</dbReference>
<accession>A0A9D2DJ47</accession>
<proteinExistence type="predicted"/>
<dbReference type="InterPro" id="IPR026466">
    <property type="entry name" value="Fim_isopep_form_D2_dom"/>
</dbReference>
<keyword evidence="1" id="KW-0812">Transmembrane</keyword>
<dbReference type="InterPro" id="IPR013783">
    <property type="entry name" value="Ig-like_fold"/>
</dbReference>
<dbReference type="GO" id="GO:0005975">
    <property type="term" value="P:carbohydrate metabolic process"/>
    <property type="evidence" value="ECO:0007669"/>
    <property type="project" value="UniProtKB-ARBA"/>
</dbReference>
<keyword evidence="1" id="KW-1133">Transmembrane helix</keyword>
<dbReference type="InterPro" id="IPR041033">
    <property type="entry name" value="SpaA_PFL_dom_1"/>
</dbReference>
<dbReference type="Pfam" id="PF17802">
    <property type="entry name" value="SpaA"/>
    <property type="match status" value="1"/>
</dbReference>
<gene>
    <name evidence="3" type="ORF">IAA22_02695</name>
</gene>
<dbReference type="EMBL" id="DXBZ01000051">
    <property type="protein sequence ID" value="HIZ18007.1"/>
    <property type="molecule type" value="Genomic_DNA"/>
</dbReference>